<feature type="non-terminal residue" evidence="2">
    <location>
        <position position="195"/>
    </location>
</feature>
<comment type="caution">
    <text evidence="2">The sequence shown here is derived from an EMBL/GenBank/DDBJ whole genome shotgun (WGS) entry which is preliminary data.</text>
</comment>
<accession>A0A0F9HVZ5</accession>
<name>A0A0F9HVZ5_9ZZZZ</name>
<proteinExistence type="predicted"/>
<keyword evidence="1" id="KW-0472">Membrane</keyword>
<keyword evidence="1" id="KW-1133">Transmembrane helix</keyword>
<evidence type="ECO:0000256" key="1">
    <source>
        <dbReference type="SAM" id="Phobius"/>
    </source>
</evidence>
<sequence length="195" mass="21611">MFLIQENIFKMKSHKEIMTRKKLFSILMLIVLSLNLNFVLAQSEEVDIRFYHQFNTNLTISETCRVSGEVCDATYSCNLSILDPAQAQIINQGAMTDNGTYQIFNLTESQSDPNGIYSATVDCGNTTLFGSNTFFYQVTPDGSKPIDTGQSLVLIVAVSILIIIALAIGFLGFKSTNTTIMLTFLSFSILLIIFA</sequence>
<protein>
    <submittedName>
        <fullName evidence="2">Uncharacterized protein</fullName>
    </submittedName>
</protein>
<organism evidence="2">
    <name type="scientific">marine sediment metagenome</name>
    <dbReference type="NCBI Taxonomy" id="412755"/>
    <lineage>
        <taxon>unclassified sequences</taxon>
        <taxon>metagenomes</taxon>
        <taxon>ecological metagenomes</taxon>
    </lineage>
</organism>
<feature type="transmembrane region" description="Helical" evidence="1">
    <location>
        <begin position="178"/>
        <end position="194"/>
    </location>
</feature>
<gene>
    <name evidence="2" type="ORF">LCGC14_2016520</name>
</gene>
<reference evidence="2" key="1">
    <citation type="journal article" date="2015" name="Nature">
        <title>Complex archaea that bridge the gap between prokaryotes and eukaryotes.</title>
        <authorList>
            <person name="Spang A."/>
            <person name="Saw J.H."/>
            <person name="Jorgensen S.L."/>
            <person name="Zaremba-Niedzwiedzka K."/>
            <person name="Martijn J."/>
            <person name="Lind A.E."/>
            <person name="van Eijk R."/>
            <person name="Schleper C."/>
            <person name="Guy L."/>
            <person name="Ettema T.J."/>
        </authorList>
    </citation>
    <scope>NUCLEOTIDE SEQUENCE</scope>
</reference>
<evidence type="ECO:0000313" key="2">
    <source>
        <dbReference type="EMBL" id="KKL79267.1"/>
    </source>
</evidence>
<dbReference type="EMBL" id="LAZR01023220">
    <property type="protein sequence ID" value="KKL79267.1"/>
    <property type="molecule type" value="Genomic_DNA"/>
</dbReference>
<keyword evidence="1" id="KW-0812">Transmembrane</keyword>
<dbReference type="AlphaFoldDB" id="A0A0F9HVZ5"/>
<feature type="transmembrane region" description="Helical" evidence="1">
    <location>
        <begin position="152"/>
        <end position="171"/>
    </location>
</feature>